<name>A0A9Q9DNZ9_CURCL</name>
<dbReference type="Proteomes" id="UP001056012">
    <property type="component" value="Chromosome 1"/>
</dbReference>
<evidence type="ECO:0000256" key="1">
    <source>
        <dbReference type="SAM" id="MobiDB-lite"/>
    </source>
</evidence>
<keyword evidence="3" id="KW-1185">Reference proteome</keyword>
<reference evidence="2" key="1">
    <citation type="submission" date="2021-12" db="EMBL/GenBank/DDBJ databases">
        <title>Curvularia clavata genome.</title>
        <authorList>
            <person name="Cao Y."/>
        </authorList>
    </citation>
    <scope>NUCLEOTIDE SEQUENCE</scope>
    <source>
        <strain evidence="2">Yc1106</strain>
    </source>
</reference>
<feature type="region of interest" description="Disordered" evidence="1">
    <location>
        <begin position="124"/>
        <end position="146"/>
    </location>
</feature>
<dbReference type="EMBL" id="CP089274">
    <property type="protein sequence ID" value="USP74017.1"/>
    <property type="molecule type" value="Genomic_DNA"/>
</dbReference>
<gene>
    <name evidence="2" type="ORF">yc1106_01291</name>
</gene>
<organism evidence="2 3">
    <name type="scientific">Curvularia clavata</name>
    <dbReference type="NCBI Taxonomy" id="95742"/>
    <lineage>
        <taxon>Eukaryota</taxon>
        <taxon>Fungi</taxon>
        <taxon>Dikarya</taxon>
        <taxon>Ascomycota</taxon>
        <taxon>Pezizomycotina</taxon>
        <taxon>Dothideomycetes</taxon>
        <taxon>Pleosporomycetidae</taxon>
        <taxon>Pleosporales</taxon>
        <taxon>Pleosporineae</taxon>
        <taxon>Pleosporaceae</taxon>
        <taxon>Curvularia</taxon>
    </lineage>
</organism>
<protein>
    <submittedName>
        <fullName evidence="2">Uncharacterized protein</fullName>
    </submittedName>
</protein>
<evidence type="ECO:0000313" key="3">
    <source>
        <dbReference type="Proteomes" id="UP001056012"/>
    </source>
</evidence>
<sequence>MWSIDQTPKDREALLVPEGGSSAVVRLRSHGTGRSLTQIRGYQQRSDDGRLAPSTTNLLTRCSPAPEQDTRCGSCLALFKTWASPQDAGLGPPLRQAGGFSDSKAAALRRGRTSAHDDERWDFLGAARGQTSGLKEEKKRPRPRILRRQISRFPLYRVISPTEE</sequence>
<accession>A0A9Q9DNZ9</accession>
<proteinExistence type="predicted"/>
<dbReference type="AlphaFoldDB" id="A0A9Q9DNZ9"/>
<dbReference type="VEuPathDB" id="FungiDB:yc1106_01291"/>
<evidence type="ECO:0000313" key="2">
    <source>
        <dbReference type="EMBL" id="USP74017.1"/>
    </source>
</evidence>